<reference evidence="7 8" key="1">
    <citation type="submission" date="2019-03" db="EMBL/GenBank/DDBJ databases">
        <title>An improved genome assembly of the fluke Schistosoma japonicum.</title>
        <authorList>
            <person name="Hu W."/>
            <person name="Luo F."/>
            <person name="Yin M."/>
            <person name="Mo X."/>
            <person name="Sun C."/>
            <person name="Wu Q."/>
            <person name="Zhu B."/>
            <person name="Xiang M."/>
            <person name="Wang J."/>
            <person name="Wang Y."/>
            <person name="Zhang T."/>
            <person name="Xu B."/>
            <person name="Zheng H."/>
            <person name="Feng Z."/>
        </authorList>
    </citation>
    <scope>NUCLEOTIDE SEQUENCE [LARGE SCALE GENOMIC DNA]</scope>
    <source>
        <strain evidence="7">HuSjv2</strain>
        <tissue evidence="7">Worms</tissue>
    </source>
</reference>
<proteinExistence type="inferred from homology"/>
<dbReference type="Proteomes" id="UP000311919">
    <property type="component" value="Unassembled WGS sequence"/>
</dbReference>
<protein>
    <submittedName>
        <fullName evidence="7">Leukocyte surface antigen CD53 isoform 7</fullName>
    </submittedName>
</protein>
<dbReference type="STRING" id="6182.A0A4Z2DXS0"/>
<evidence type="ECO:0000313" key="7">
    <source>
        <dbReference type="EMBL" id="TNN21002.1"/>
    </source>
</evidence>
<dbReference type="OrthoDB" id="5870230at2759"/>
<comment type="subcellular location">
    <subcellularLocation>
        <location evidence="1">Membrane</location>
        <topology evidence="1">Multi-pass membrane protein</topology>
    </subcellularLocation>
</comment>
<evidence type="ECO:0000256" key="3">
    <source>
        <dbReference type="ARBA" id="ARBA00022692"/>
    </source>
</evidence>
<feature type="transmembrane region" description="Helical" evidence="6">
    <location>
        <begin position="87"/>
        <end position="110"/>
    </location>
</feature>
<name>A0A4Z2DXS0_SCHJA</name>
<dbReference type="InterPro" id="IPR018503">
    <property type="entry name" value="Tetraspanin_CS"/>
</dbReference>
<feature type="transmembrane region" description="Helical" evidence="6">
    <location>
        <begin position="12"/>
        <end position="38"/>
    </location>
</feature>
<dbReference type="InterPro" id="IPR018499">
    <property type="entry name" value="Tetraspanin/Peripherin"/>
</dbReference>
<keyword evidence="5 6" id="KW-0472">Membrane</keyword>
<comment type="similarity">
    <text evidence="2">Belongs to the tetraspanin (TM4SF) family.</text>
</comment>
<evidence type="ECO:0000256" key="6">
    <source>
        <dbReference type="SAM" id="Phobius"/>
    </source>
</evidence>
<comment type="caution">
    <text evidence="7">The sequence shown here is derived from an EMBL/GenBank/DDBJ whole genome shotgun (WGS) entry which is preliminary data.</text>
</comment>
<evidence type="ECO:0000256" key="4">
    <source>
        <dbReference type="ARBA" id="ARBA00022989"/>
    </source>
</evidence>
<dbReference type="AlphaFoldDB" id="A0A4Z2DXS0"/>
<dbReference type="InterPro" id="IPR008952">
    <property type="entry name" value="Tetraspanin_EC2_sf"/>
</dbReference>
<dbReference type="Pfam" id="PF00335">
    <property type="entry name" value="Tetraspanin"/>
    <property type="match status" value="1"/>
</dbReference>
<dbReference type="SUPFAM" id="SSF48652">
    <property type="entry name" value="Tetraspanin"/>
    <property type="match status" value="1"/>
</dbReference>
<keyword evidence="8" id="KW-1185">Reference proteome</keyword>
<sequence>MTKITFTSCFKCLKYSMFVFCLVAWILGLITFIVGIVARVNGSFGILDAHIPAVHAGANLLIAVGFFIMLMGFLGCCGAIRESQCLLFLFFAFVFFCFTLLMAAGLWAVAWSSKVNHYMYRYLEEQVIRYRETEPENESTKLMDFIQKKFGCCGVTSAADYGTRSPPKSCTVSKSIQTYSRGCHEVLVEACRSNLSVICGVGISFALILLHTTELPFTFVLKILTLMLSHSWFEFLTLFSCRNATFAFYYQSAPSHLHQTLLVYP</sequence>
<keyword evidence="4 6" id="KW-1133">Transmembrane helix</keyword>
<gene>
    <name evidence="7" type="ORF">EWB00_001395</name>
</gene>
<evidence type="ECO:0000256" key="2">
    <source>
        <dbReference type="ARBA" id="ARBA00006840"/>
    </source>
</evidence>
<evidence type="ECO:0000256" key="5">
    <source>
        <dbReference type="ARBA" id="ARBA00023136"/>
    </source>
</evidence>
<dbReference type="PRINTS" id="PR00259">
    <property type="entry name" value="TMFOUR"/>
</dbReference>
<feature type="transmembrane region" description="Helical" evidence="6">
    <location>
        <begin position="58"/>
        <end position="80"/>
    </location>
</feature>
<organism evidence="7 8">
    <name type="scientific">Schistosoma japonicum</name>
    <name type="common">Blood fluke</name>
    <dbReference type="NCBI Taxonomy" id="6182"/>
    <lineage>
        <taxon>Eukaryota</taxon>
        <taxon>Metazoa</taxon>
        <taxon>Spiralia</taxon>
        <taxon>Lophotrochozoa</taxon>
        <taxon>Platyhelminthes</taxon>
        <taxon>Trematoda</taxon>
        <taxon>Digenea</taxon>
        <taxon>Strigeidida</taxon>
        <taxon>Schistosomatoidea</taxon>
        <taxon>Schistosomatidae</taxon>
        <taxon>Schistosoma</taxon>
    </lineage>
</organism>
<evidence type="ECO:0000313" key="8">
    <source>
        <dbReference type="Proteomes" id="UP000311919"/>
    </source>
</evidence>
<dbReference type="EMBL" id="SKCS01000015">
    <property type="protein sequence ID" value="TNN21002.1"/>
    <property type="molecule type" value="Genomic_DNA"/>
</dbReference>
<dbReference type="CDD" id="cd03127">
    <property type="entry name" value="tetraspanin_LEL"/>
    <property type="match status" value="1"/>
</dbReference>
<dbReference type="PANTHER" id="PTHR19282">
    <property type="entry name" value="TETRASPANIN"/>
    <property type="match status" value="1"/>
</dbReference>
<dbReference type="GO" id="GO:0016020">
    <property type="term" value="C:membrane"/>
    <property type="evidence" value="ECO:0007669"/>
    <property type="project" value="UniProtKB-SubCell"/>
</dbReference>
<dbReference type="PROSITE" id="PS00421">
    <property type="entry name" value="TM4_1"/>
    <property type="match status" value="1"/>
</dbReference>
<dbReference type="Gene3D" id="1.10.1450.10">
    <property type="entry name" value="Tetraspanin"/>
    <property type="match status" value="1"/>
</dbReference>
<keyword evidence="3 6" id="KW-0812">Transmembrane</keyword>
<accession>A0A4Z2DXS0</accession>
<dbReference type="PANTHER" id="PTHR19282:SF452">
    <property type="entry name" value="LD03691P"/>
    <property type="match status" value="1"/>
</dbReference>
<evidence type="ECO:0000256" key="1">
    <source>
        <dbReference type="ARBA" id="ARBA00004141"/>
    </source>
</evidence>